<gene>
    <name evidence="1" type="ORF">CPB84DRAFT_1248753</name>
</gene>
<accession>A0A9P5TLZ3</accession>
<dbReference type="OrthoDB" id="2942707at2759"/>
<dbReference type="AlphaFoldDB" id="A0A9P5TLZ3"/>
<organism evidence="1 2">
    <name type="scientific">Gymnopilus junonius</name>
    <name type="common">Spectacular rustgill mushroom</name>
    <name type="synonym">Gymnopilus spectabilis subsp. junonius</name>
    <dbReference type="NCBI Taxonomy" id="109634"/>
    <lineage>
        <taxon>Eukaryota</taxon>
        <taxon>Fungi</taxon>
        <taxon>Dikarya</taxon>
        <taxon>Basidiomycota</taxon>
        <taxon>Agaricomycotina</taxon>
        <taxon>Agaricomycetes</taxon>
        <taxon>Agaricomycetidae</taxon>
        <taxon>Agaricales</taxon>
        <taxon>Agaricineae</taxon>
        <taxon>Hymenogastraceae</taxon>
        <taxon>Gymnopilus</taxon>
    </lineage>
</organism>
<sequence>MPSFHPPPHTPISPFFPPPNFGTAQVPYTTYRPICYEKGLIKIDIRVDPSGQVFPDLPTMSKLVNVDYPQAPIRVSLWNWAPSASAAEMYLRSGVVHVLSGHFKFVFGLLWRWHSARLDLKLIEALVMHICGGDSRKIPIGGGPGILESVKFTRAGDIKDVQLVDTFLSRLSGQQMHELCIGVSDSAKPFSILRTFRSIHYAFLTRLELDGFAVSAFQVHELLIETLNIMECVVSDLTGPFQELARP</sequence>
<evidence type="ECO:0000313" key="1">
    <source>
        <dbReference type="EMBL" id="KAF8895903.1"/>
    </source>
</evidence>
<name>A0A9P5TLZ3_GYMJU</name>
<reference evidence="1" key="1">
    <citation type="submission" date="2020-11" db="EMBL/GenBank/DDBJ databases">
        <authorList>
            <consortium name="DOE Joint Genome Institute"/>
            <person name="Ahrendt S."/>
            <person name="Riley R."/>
            <person name="Andreopoulos W."/>
            <person name="LaButti K."/>
            <person name="Pangilinan J."/>
            <person name="Ruiz-duenas F.J."/>
            <person name="Barrasa J.M."/>
            <person name="Sanchez-Garcia M."/>
            <person name="Camarero S."/>
            <person name="Miyauchi S."/>
            <person name="Serrano A."/>
            <person name="Linde D."/>
            <person name="Babiker R."/>
            <person name="Drula E."/>
            <person name="Ayuso-Fernandez I."/>
            <person name="Pacheco R."/>
            <person name="Padilla G."/>
            <person name="Ferreira P."/>
            <person name="Barriuso J."/>
            <person name="Kellner H."/>
            <person name="Castanera R."/>
            <person name="Alfaro M."/>
            <person name="Ramirez L."/>
            <person name="Pisabarro A.G."/>
            <person name="Kuo A."/>
            <person name="Tritt A."/>
            <person name="Lipzen A."/>
            <person name="He G."/>
            <person name="Yan M."/>
            <person name="Ng V."/>
            <person name="Cullen D."/>
            <person name="Martin F."/>
            <person name="Rosso M.-N."/>
            <person name="Henrissat B."/>
            <person name="Hibbett D."/>
            <person name="Martinez A.T."/>
            <person name="Grigoriev I.V."/>
        </authorList>
    </citation>
    <scope>NUCLEOTIDE SEQUENCE</scope>
    <source>
        <strain evidence="1">AH 44721</strain>
    </source>
</reference>
<comment type="caution">
    <text evidence="1">The sequence shown here is derived from an EMBL/GenBank/DDBJ whole genome shotgun (WGS) entry which is preliminary data.</text>
</comment>
<dbReference type="Proteomes" id="UP000724874">
    <property type="component" value="Unassembled WGS sequence"/>
</dbReference>
<keyword evidence="2" id="KW-1185">Reference proteome</keyword>
<dbReference type="EMBL" id="JADNYJ010000060">
    <property type="protein sequence ID" value="KAF8895903.1"/>
    <property type="molecule type" value="Genomic_DNA"/>
</dbReference>
<proteinExistence type="predicted"/>
<protein>
    <submittedName>
        <fullName evidence="1">Uncharacterized protein</fullName>
    </submittedName>
</protein>
<evidence type="ECO:0000313" key="2">
    <source>
        <dbReference type="Proteomes" id="UP000724874"/>
    </source>
</evidence>